<dbReference type="GO" id="GO:0005886">
    <property type="term" value="C:plasma membrane"/>
    <property type="evidence" value="ECO:0007669"/>
    <property type="project" value="UniProtKB-SubCell"/>
</dbReference>
<feature type="transmembrane region" description="Helical" evidence="7">
    <location>
        <begin position="226"/>
        <end position="248"/>
    </location>
</feature>
<keyword evidence="2" id="KW-1003">Cell membrane</keyword>
<feature type="transmembrane region" description="Helical" evidence="7">
    <location>
        <begin position="93"/>
        <end position="112"/>
    </location>
</feature>
<keyword evidence="3 7" id="KW-0812">Transmembrane</keyword>
<feature type="transmembrane region" description="Helical" evidence="7">
    <location>
        <begin position="118"/>
        <end position="137"/>
    </location>
</feature>
<dbReference type="InterPro" id="IPR036259">
    <property type="entry name" value="MFS_trans_sf"/>
</dbReference>
<dbReference type="SUPFAM" id="SSF103473">
    <property type="entry name" value="MFS general substrate transporter"/>
    <property type="match status" value="1"/>
</dbReference>
<keyword evidence="10" id="KW-1185">Reference proteome</keyword>
<comment type="caution">
    <text evidence="9">The sequence shown here is derived from an EMBL/GenBank/DDBJ whole genome shotgun (WGS) entry which is preliminary data.</text>
</comment>
<name>A0A7W3T383_9ACTN</name>
<dbReference type="PANTHER" id="PTHR43124">
    <property type="entry name" value="PURINE EFFLUX PUMP PBUE"/>
    <property type="match status" value="1"/>
</dbReference>
<sequence>MSRPVPPSGVADAPATHRIEPAPLVLLLLASTLTVMAGAVISPVLEIIRGDLGVSGTRAGLIITVHGLTIALVSPVVGWVIDRRGVRGPLSGGLVLYGIAGGAGVFTDTYGALIASRVVFGVAAAAVFAGTTVALLGQYRGALRDKVMGWRSTAISLGGVVWPLLAGAVGGISWHAPFAIHLIGIPLGLATLLVLPRGNPTPGEADSGKKARLLPFLRRSPALRGLYLLMIVSSALLYSLAVFVPIRLGEVGVTAPLLVAVIGMSISIAMSIVGMFYARARAGLGYAGMLRLTATLWVVAFMILATTGTAVLMALAMALFGLGTGLLIPAVTVLIGDSAPQELRGSAVALSGTASFAGQFASPLLLGPVVDNTSVTTGYAVAAGVSALLLVAVFRWQVPDAMPYPPKRWGGGNGSSAESVEETRPPTTTTNH</sequence>
<evidence type="ECO:0000313" key="10">
    <source>
        <dbReference type="Proteomes" id="UP000530234"/>
    </source>
</evidence>
<feature type="transmembrane region" description="Helical" evidence="7">
    <location>
        <begin position="254"/>
        <end position="277"/>
    </location>
</feature>
<feature type="transmembrane region" description="Helical" evidence="7">
    <location>
        <begin position="60"/>
        <end position="81"/>
    </location>
</feature>
<evidence type="ECO:0000313" key="9">
    <source>
        <dbReference type="EMBL" id="MBB0230117.1"/>
    </source>
</evidence>
<dbReference type="GO" id="GO:0022857">
    <property type="term" value="F:transmembrane transporter activity"/>
    <property type="evidence" value="ECO:0007669"/>
    <property type="project" value="InterPro"/>
</dbReference>
<feature type="transmembrane region" description="Helical" evidence="7">
    <location>
        <begin position="24"/>
        <end position="48"/>
    </location>
</feature>
<feature type="transmembrane region" description="Helical" evidence="7">
    <location>
        <begin position="311"/>
        <end position="335"/>
    </location>
</feature>
<evidence type="ECO:0000256" key="3">
    <source>
        <dbReference type="ARBA" id="ARBA00022692"/>
    </source>
</evidence>
<gene>
    <name evidence="9" type="ORF">FOE67_11455</name>
</gene>
<evidence type="ECO:0000256" key="2">
    <source>
        <dbReference type="ARBA" id="ARBA00022475"/>
    </source>
</evidence>
<evidence type="ECO:0000256" key="6">
    <source>
        <dbReference type="SAM" id="MobiDB-lite"/>
    </source>
</evidence>
<dbReference type="InterPro" id="IPR011701">
    <property type="entry name" value="MFS"/>
</dbReference>
<dbReference type="RefSeq" id="WP_182663273.1">
    <property type="nucleotide sequence ID" value="NZ_VKHS01000223.1"/>
</dbReference>
<evidence type="ECO:0000256" key="7">
    <source>
        <dbReference type="SAM" id="Phobius"/>
    </source>
</evidence>
<dbReference type="InterPro" id="IPR020846">
    <property type="entry name" value="MFS_dom"/>
</dbReference>
<keyword evidence="5 7" id="KW-0472">Membrane</keyword>
<dbReference type="EMBL" id="VKHS01000223">
    <property type="protein sequence ID" value="MBB0230117.1"/>
    <property type="molecule type" value="Genomic_DNA"/>
</dbReference>
<evidence type="ECO:0000256" key="1">
    <source>
        <dbReference type="ARBA" id="ARBA00004651"/>
    </source>
</evidence>
<feature type="transmembrane region" description="Helical" evidence="7">
    <location>
        <begin position="347"/>
        <end position="366"/>
    </location>
</feature>
<evidence type="ECO:0000256" key="4">
    <source>
        <dbReference type="ARBA" id="ARBA00022989"/>
    </source>
</evidence>
<dbReference type="AlphaFoldDB" id="A0A7W3T383"/>
<keyword evidence="4 7" id="KW-1133">Transmembrane helix</keyword>
<evidence type="ECO:0000259" key="8">
    <source>
        <dbReference type="PROSITE" id="PS50850"/>
    </source>
</evidence>
<protein>
    <submittedName>
        <fullName evidence="9">MFS transporter</fullName>
    </submittedName>
</protein>
<comment type="subcellular location">
    <subcellularLocation>
        <location evidence="1">Cell membrane</location>
        <topology evidence="1">Multi-pass membrane protein</topology>
    </subcellularLocation>
</comment>
<proteinExistence type="predicted"/>
<feature type="region of interest" description="Disordered" evidence="6">
    <location>
        <begin position="405"/>
        <end position="432"/>
    </location>
</feature>
<dbReference type="Proteomes" id="UP000530234">
    <property type="component" value="Unassembled WGS sequence"/>
</dbReference>
<feature type="transmembrane region" description="Helical" evidence="7">
    <location>
        <begin position="149"/>
        <end position="172"/>
    </location>
</feature>
<evidence type="ECO:0000256" key="5">
    <source>
        <dbReference type="ARBA" id="ARBA00023136"/>
    </source>
</evidence>
<accession>A0A7W3T383</accession>
<dbReference type="PROSITE" id="PS50850">
    <property type="entry name" value="MFS"/>
    <property type="match status" value="1"/>
</dbReference>
<feature type="domain" description="Major facilitator superfamily (MFS) profile" evidence="8">
    <location>
        <begin position="23"/>
        <end position="401"/>
    </location>
</feature>
<reference evidence="10" key="1">
    <citation type="submission" date="2019-10" db="EMBL/GenBank/DDBJ databases">
        <title>Streptomyces sp. nov., a novel actinobacterium isolated from alkaline environment.</title>
        <authorList>
            <person name="Golinska P."/>
        </authorList>
    </citation>
    <scope>NUCLEOTIDE SEQUENCE [LARGE SCALE GENOMIC DNA]</scope>
    <source>
        <strain evidence="10">DSM 42108</strain>
    </source>
</reference>
<feature type="transmembrane region" description="Helical" evidence="7">
    <location>
        <begin position="178"/>
        <end position="195"/>
    </location>
</feature>
<dbReference type="PANTHER" id="PTHR43124:SF3">
    <property type="entry name" value="CHLORAMPHENICOL EFFLUX PUMP RV0191"/>
    <property type="match status" value="1"/>
</dbReference>
<dbReference type="InterPro" id="IPR050189">
    <property type="entry name" value="MFS_Efflux_Transporters"/>
</dbReference>
<dbReference type="CDD" id="cd17473">
    <property type="entry name" value="MFS_arabinose_efflux_permease_like"/>
    <property type="match status" value="1"/>
</dbReference>
<feature type="transmembrane region" description="Helical" evidence="7">
    <location>
        <begin position="378"/>
        <end position="398"/>
    </location>
</feature>
<organism evidence="9 10">
    <name type="scientific">Streptomyces calidiresistens</name>
    <dbReference type="NCBI Taxonomy" id="1485586"/>
    <lineage>
        <taxon>Bacteria</taxon>
        <taxon>Bacillati</taxon>
        <taxon>Actinomycetota</taxon>
        <taxon>Actinomycetes</taxon>
        <taxon>Kitasatosporales</taxon>
        <taxon>Streptomycetaceae</taxon>
        <taxon>Streptomyces</taxon>
    </lineage>
</organism>
<feature type="transmembrane region" description="Helical" evidence="7">
    <location>
        <begin position="284"/>
        <end position="305"/>
    </location>
</feature>
<dbReference type="Pfam" id="PF07690">
    <property type="entry name" value="MFS_1"/>
    <property type="match status" value="1"/>
</dbReference>
<dbReference type="Gene3D" id="1.20.1250.20">
    <property type="entry name" value="MFS general substrate transporter like domains"/>
    <property type="match status" value="1"/>
</dbReference>